<reference evidence="2" key="1">
    <citation type="journal article" date="2011" name="PLoS Biol.">
        <title>Gene gain and loss during evolution of obligate parasitism in the white rust pathogen of Arabidopsis thaliana.</title>
        <authorList>
            <person name="Kemen E."/>
            <person name="Gardiner A."/>
            <person name="Schultz-Larsen T."/>
            <person name="Kemen A.C."/>
            <person name="Balmuth A.L."/>
            <person name="Robert-Seilaniantz A."/>
            <person name="Bailey K."/>
            <person name="Holub E."/>
            <person name="Studholme D.J."/>
            <person name="Maclean D."/>
            <person name="Jones J.D."/>
        </authorList>
    </citation>
    <scope>NUCLEOTIDE SEQUENCE</scope>
</reference>
<organism evidence="2">
    <name type="scientific">Albugo laibachii Nc14</name>
    <dbReference type="NCBI Taxonomy" id="890382"/>
    <lineage>
        <taxon>Eukaryota</taxon>
        <taxon>Sar</taxon>
        <taxon>Stramenopiles</taxon>
        <taxon>Oomycota</taxon>
        <taxon>Peronosporomycetes</taxon>
        <taxon>Albuginales</taxon>
        <taxon>Albuginaceae</taxon>
        <taxon>Albugo</taxon>
    </lineage>
</organism>
<dbReference type="Pfam" id="PF14881">
    <property type="entry name" value="Tubulin_3"/>
    <property type="match status" value="1"/>
</dbReference>
<dbReference type="EMBL" id="FR824075">
    <property type="protein sequence ID" value="CCA17115.1"/>
    <property type="molecule type" value="Genomic_DNA"/>
</dbReference>
<sequence>MYTQEQASDSHWKGLWDWNHFTERNLFQMQSFHSFLDLHNYYIGAHTNGGVVSVDTFEAAQDRLRRELERADRLQSIQCLVDMDSAWGAFASDMLTYLSEECAHVALSVFGNDYPYASTTSSKGLLHDRTKQRARTCLNVVSSLLALWEHAHLVVPIAMSPDTLPFTRFSAWNLNRSDRCGLSQLVATSLMASQFNVGNPYIPSPYKFCELAVQAPIRQPETVSARIAKRRTASIPLVEDQHSLLPCVREHKSAQSFGWRRTFISGIDMKHMQSRNMQEFNITWSLDPLLLPQDWLPQYSGAIDTIAEYKVSESIGFYLQDLGAQMQTLDRRIVHEYVQNGMESDRLAELREELATHGELYHSIK</sequence>
<name>F0W7L4_9STRA</name>
<dbReference type="SUPFAM" id="SSF52490">
    <property type="entry name" value="Tubulin nucleotide-binding domain-like"/>
    <property type="match status" value="1"/>
</dbReference>
<accession>F0W7L4</accession>
<dbReference type="HOGENOM" id="CLU_759548_0_0_1"/>
<proteinExistence type="predicted"/>
<dbReference type="PANTHER" id="PTHR13391">
    <property type="entry name" value="MITOCHONDRIAL DISTRIBUTION REGULATOR MISATO"/>
    <property type="match status" value="1"/>
</dbReference>
<evidence type="ECO:0000313" key="2">
    <source>
        <dbReference type="EMBL" id="CCA17115.1"/>
    </source>
</evidence>
<dbReference type="GO" id="GO:0005737">
    <property type="term" value="C:cytoplasm"/>
    <property type="evidence" value="ECO:0007669"/>
    <property type="project" value="TreeGrafter"/>
</dbReference>
<gene>
    <name evidence="2" type="primary">AlNc14C30G2820</name>
    <name evidence="2" type="ORF">ALNC14_032580</name>
</gene>
<dbReference type="InterPro" id="IPR029209">
    <property type="entry name" value="DML1/Misato_tubulin"/>
</dbReference>
<evidence type="ECO:0000259" key="1">
    <source>
        <dbReference type="Pfam" id="PF14881"/>
    </source>
</evidence>
<dbReference type="AlphaFoldDB" id="F0W7L4"/>
<dbReference type="GO" id="GO:0007005">
    <property type="term" value="P:mitochondrion organization"/>
    <property type="evidence" value="ECO:0007669"/>
    <property type="project" value="InterPro"/>
</dbReference>
<dbReference type="InterPro" id="IPR036525">
    <property type="entry name" value="Tubulin/FtsZ_GTPase_sf"/>
</dbReference>
<protein>
    <submittedName>
        <fullName evidence="2">Myotubularinlike protein putative</fullName>
    </submittedName>
</protein>
<dbReference type="Gene3D" id="3.40.50.1440">
    <property type="entry name" value="Tubulin/FtsZ, GTPase domain"/>
    <property type="match status" value="1"/>
</dbReference>
<dbReference type="PANTHER" id="PTHR13391:SF0">
    <property type="entry name" value="PROTEIN MISATO HOMOLOG 1"/>
    <property type="match status" value="1"/>
</dbReference>
<feature type="domain" description="DML1/Misato tubulin" evidence="1">
    <location>
        <begin position="63"/>
        <end position="163"/>
    </location>
</feature>
<dbReference type="InterPro" id="IPR049942">
    <property type="entry name" value="DML1/Misato"/>
</dbReference>
<reference evidence="2" key="2">
    <citation type="submission" date="2011-02" db="EMBL/GenBank/DDBJ databases">
        <authorList>
            <person name="MacLean D."/>
        </authorList>
    </citation>
    <scope>NUCLEOTIDE SEQUENCE</scope>
</reference>